<evidence type="ECO:0000259" key="5">
    <source>
        <dbReference type="SMART" id="SM00872"/>
    </source>
</evidence>
<keyword evidence="3" id="KW-0378">Hydrolase</keyword>
<dbReference type="SUPFAM" id="SSF88713">
    <property type="entry name" value="Glycoside hydrolase/deacetylase"/>
    <property type="match status" value="1"/>
</dbReference>
<sequence length="892" mass="103646">MEEDMNNRKKVYVVTHSHWDREWYFTIEDSNILLSENMPYLMDVLEKDMDYTSYTFDAQLSVVEELVKLYPEEKERLKKLVSDKRIFVGPWYTQTDSILVNKESIIRNLLYGTRLGNKYGHSMKVGYLPDIFGQNAYLPSIFNGFDIEYSILQRGIYIDDLKGNLNFKWVSPDNESVRANNIFLGYGPGKFLSSDNQYIQDKLLPMLEKLESLNGDCDNLLLPCGGDQVLVRKQFPQTVKELNEKQDKYEFVLSDYETFMKDTWINDFDNKIHGELIACEKSRIHNTIKSQRYDIKYLNTLVENKILYVLEPLSVIGKFSGISYKSRWLDIMWKLIFDAHAHDSIGGCNSDETNRDIVTRLKKVNAMCDDIINIVKKQITMAISKYLNRDNILVVFNTKNKCMNEIIETVVFTKEKDFTINTIDKEIVEFTINNQEVISGGKQILVTAEGEKEVELPGYYRTEIRLANVNVKPMGFTTLVVNQNSKEVADILVASNDRSIENDLYKLVFNNNNLLLINKYTNKKIDNIVYFENCGDYGDSYDFSPLDNDKDILASKAELLEVSKSNLVQTMKLKHSIELPFDIDERKLNKKSTILEIITRIEIRKGENFIRVSHDIENTVKDHRVRVVYNTNIKSKVSLSDQGFSAITRQNCNRYLDNWKERKFAEKPVCIYGLENFVALRENSNTFALVTKGIKEYEILEDSKIALTLYRSVGLLGRDNLAWRPGRASGINNKVMYTKDAQLFNKKLKFEYAIYYDKSDEDVATLFDVTDKFINKYTTYQNQDLNLFEERLERFEIPKYHTINLSSYSLFNIDNDDVFMSVCKESYEEDGVIVRLFNPTNEAKEVSINSEYIKDIKITNLYERELDTLDSNVQIKAKGYITLKLLGGGYNE</sequence>
<dbReference type="SUPFAM" id="SSF88688">
    <property type="entry name" value="Families 57/38 glycoside transferase middle domain"/>
    <property type="match status" value="1"/>
</dbReference>
<evidence type="ECO:0000313" key="6">
    <source>
        <dbReference type="EMBL" id="HBH2621352.1"/>
    </source>
</evidence>
<reference evidence="6" key="1">
    <citation type="journal article" date="2018" name="Genome Biol.">
        <title>SKESA: strategic k-mer extension for scrupulous assemblies.</title>
        <authorList>
            <person name="Souvorov A."/>
            <person name="Agarwala R."/>
            <person name="Lipman D.J."/>
        </authorList>
    </citation>
    <scope>NUCLEOTIDE SEQUENCE</scope>
    <source>
        <strain evidence="6">Clostridioides</strain>
    </source>
</reference>
<feature type="domain" description="Glycoside hydrolase family 38 central" evidence="5">
    <location>
        <begin position="291"/>
        <end position="361"/>
    </location>
</feature>
<dbReference type="GO" id="GO:0046872">
    <property type="term" value="F:metal ion binding"/>
    <property type="evidence" value="ECO:0007669"/>
    <property type="project" value="UniProtKB-KW"/>
</dbReference>
<dbReference type="EMBL" id="DAEQIJ010000018">
    <property type="protein sequence ID" value="HBH2621352.1"/>
    <property type="molecule type" value="Genomic_DNA"/>
</dbReference>
<comment type="similarity">
    <text evidence="1">Belongs to the glycosyl hydrolase 38 family.</text>
</comment>
<dbReference type="GO" id="GO:0009313">
    <property type="term" value="P:oligosaccharide catabolic process"/>
    <property type="evidence" value="ECO:0007669"/>
    <property type="project" value="TreeGrafter"/>
</dbReference>
<dbReference type="InterPro" id="IPR011330">
    <property type="entry name" value="Glyco_hydro/deAcase_b/a-brl"/>
</dbReference>
<name>A0A9P3U0H9_CLODI</name>
<dbReference type="Gene3D" id="1.20.1270.50">
    <property type="entry name" value="Glycoside hydrolase family 38, central domain"/>
    <property type="match status" value="1"/>
</dbReference>
<protein>
    <submittedName>
        <fullName evidence="6">Alpha-mannosidase</fullName>
    </submittedName>
</protein>
<dbReference type="SMART" id="SM00872">
    <property type="entry name" value="Alpha-mann_mid"/>
    <property type="match status" value="1"/>
</dbReference>
<dbReference type="PANTHER" id="PTHR46017">
    <property type="entry name" value="ALPHA-MANNOSIDASE 2C1"/>
    <property type="match status" value="1"/>
</dbReference>
<dbReference type="Gene3D" id="2.60.40.2220">
    <property type="match status" value="1"/>
</dbReference>
<dbReference type="InterPro" id="IPR041147">
    <property type="entry name" value="GH38_C"/>
</dbReference>
<dbReference type="Pfam" id="PF17677">
    <property type="entry name" value="Glyco_hydro38C2"/>
    <property type="match status" value="1"/>
</dbReference>
<dbReference type="Gene3D" id="3.20.110.10">
    <property type="entry name" value="Glycoside hydrolase 38, N terminal domain"/>
    <property type="match status" value="1"/>
</dbReference>
<dbReference type="InterPro" id="IPR000602">
    <property type="entry name" value="Glyco_hydro_38_N"/>
</dbReference>
<comment type="caution">
    <text evidence="6">The sequence shown here is derived from an EMBL/GenBank/DDBJ whole genome shotgun (WGS) entry which is preliminary data.</text>
</comment>
<keyword evidence="2" id="KW-0479">Metal-binding</keyword>
<dbReference type="SUPFAM" id="SSF74650">
    <property type="entry name" value="Galactose mutarotase-like"/>
    <property type="match status" value="1"/>
</dbReference>
<dbReference type="Pfam" id="PF01074">
    <property type="entry name" value="Glyco_hydro_38N"/>
    <property type="match status" value="1"/>
</dbReference>
<dbReference type="Proteomes" id="UP000879542">
    <property type="component" value="Unassembled WGS sequence"/>
</dbReference>
<proteinExistence type="inferred from homology"/>
<reference evidence="6" key="2">
    <citation type="submission" date="2021-06" db="EMBL/GenBank/DDBJ databases">
        <authorList>
            <consortium name="NCBI Pathogen Detection Project"/>
        </authorList>
    </citation>
    <scope>NUCLEOTIDE SEQUENCE</scope>
    <source>
        <strain evidence="6">Clostridioides</strain>
    </source>
</reference>
<evidence type="ECO:0000256" key="4">
    <source>
        <dbReference type="ARBA" id="ARBA00023295"/>
    </source>
</evidence>
<dbReference type="InterPro" id="IPR037094">
    <property type="entry name" value="Glyco_hydro_38_cen_sf"/>
</dbReference>
<dbReference type="Pfam" id="PF07748">
    <property type="entry name" value="Glyco_hydro_38C"/>
    <property type="match status" value="1"/>
</dbReference>
<evidence type="ECO:0000256" key="1">
    <source>
        <dbReference type="ARBA" id="ARBA00009792"/>
    </source>
</evidence>
<evidence type="ECO:0000313" key="7">
    <source>
        <dbReference type="Proteomes" id="UP000879542"/>
    </source>
</evidence>
<evidence type="ECO:0000256" key="2">
    <source>
        <dbReference type="ARBA" id="ARBA00022723"/>
    </source>
</evidence>
<gene>
    <name evidence="6" type="ORF">KRQ00_003138</name>
</gene>
<dbReference type="GO" id="GO:0030246">
    <property type="term" value="F:carbohydrate binding"/>
    <property type="evidence" value="ECO:0007669"/>
    <property type="project" value="InterPro"/>
</dbReference>
<dbReference type="Gene3D" id="2.70.98.30">
    <property type="entry name" value="Golgi alpha-mannosidase II, domain 4"/>
    <property type="match status" value="1"/>
</dbReference>
<dbReference type="CDD" id="cd10815">
    <property type="entry name" value="GH38N_AMII_EcMngB_like"/>
    <property type="match status" value="1"/>
</dbReference>
<keyword evidence="4" id="KW-0326">Glycosidase</keyword>
<accession>A0A9P3U0H9</accession>
<dbReference type="InterPro" id="IPR015341">
    <property type="entry name" value="Glyco_hydro_38_cen"/>
</dbReference>
<evidence type="ECO:0000256" key="3">
    <source>
        <dbReference type="ARBA" id="ARBA00022801"/>
    </source>
</evidence>
<dbReference type="InterPro" id="IPR011682">
    <property type="entry name" value="Glyco_hydro_38_C"/>
</dbReference>
<dbReference type="PANTHER" id="PTHR46017:SF2">
    <property type="entry name" value="MANNOSYLGLYCERATE HYDROLASE"/>
    <property type="match status" value="1"/>
</dbReference>
<dbReference type="InterPro" id="IPR028995">
    <property type="entry name" value="Glyco_hydro_57/38_cen_sf"/>
</dbReference>
<dbReference type="GO" id="GO:0006013">
    <property type="term" value="P:mannose metabolic process"/>
    <property type="evidence" value="ECO:0007669"/>
    <property type="project" value="InterPro"/>
</dbReference>
<dbReference type="GO" id="GO:0004559">
    <property type="term" value="F:alpha-mannosidase activity"/>
    <property type="evidence" value="ECO:0007669"/>
    <property type="project" value="InterPro"/>
</dbReference>
<organism evidence="6 7">
    <name type="scientific">Clostridioides difficile</name>
    <name type="common">Peptoclostridium difficile</name>
    <dbReference type="NCBI Taxonomy" id="1496"/>
    <lineage>
        <taxon>Bacteria</taxon>
        <taxon>Bacillati</taxon>
        <taxon>Bacillota</taxon>
        <taxon>Clostridia</taxon>
        <taxon>Peptostreptococcales</taxon>
        <taxon>Peptostreptococcaceae</taxon>
        <taxon>Clostridioides</taxon>
    </lineage>
</organism>
<dbReference type="AlphaFoldDB" id="A0A9P3U0H9"/>
<dbReference type="InterPro" id="IPR011013">
    <property type="entry name" value="Gal_mutarotase_sf_dom"/>
</dbReference>
<dbReference type="InterPro" id="IPR027291">
    <property type="entry name" value="Glyco_hydro_38_N_sf"/>
</dbReference>